<feature type="domain" description="EamA" evidence="7">
    <location>
        <begin position="145"/>
        <end position="280"/>
    </location>
</feature>
<dbReference type="Pfam" id="PF00892">
    <property type="entry name" value="EamA"/>
    <property type="match status" value="2"/>
</dbReference>
<dbReference type="InterPro" id="IPR050638">
    <property type="entry name" value="AA-Vitamin_Transporters"/>
</dbReference>
<feature type="transmembrane region" description="Helical" evidence="6">
    <location>
        <begin position="135"/>
        <end position="156"/>
    </location>
</feature>
<dbReference type="EMBL" id="QUOU01000001">
    <property type="protein sequence ID" value="REL28714.1"/>
    <property type="molecule type" value="Genomic_DNA"/>
</dbReference>
<dbReference type="PANTHER" id="PTHR32322:SF2">
    <property type="entry name" value="EAMA DOMAIN-CONTAINING PROTEIN"/>
    <property type="match status" value="1"/>
</dbReference>
<evidence type="ECO:0000256" key="2">
    <source>
        <dbReference type="ARBA" id="ARBA00007362"/>
    </source>
</evidence>
<feature type="transmembrane region" description="Helical" evidence="6">
    <location>
        <begin position="58"/>
        <end position="74"/>
    </location>
</feature>
<comment type="similarity">
    <text evidence="2">Belongs to the EamA transporter family.</text>
</comment>
<dbReference type="InterPro" id="IPR000620">
    <property type="entry name" value="EamA_dom"/>
</dbReference>
<evidence type="ECO:0000256" key="5">
    <source>
        <dbReference type="ARBA" id="ARBA00023136"/>
    </source>
</evidence>
<dbReference type="SUPFAM" id="SSF103481">
    <property type="entry name" value="Multidrug resistance efflux transporter EmrE"/>
    <property type="match status" value="2"/>
</dbReference>
<keyword evidence="4 6" id="KW-1133">Transmembrane helix</keyword>
<feature type="transmembrane region" description="Helical" evidence="6">
    <location>
        <begin position="208"/>
        <end position="226"/>
    </location>
</feature>
<feature type="transmembrane region" description="Helical" evidence="6">
    <location>
        <begin position="26"/>
        <end position="46"/>
    </location>
</feature>
<comment type="subcellular location">
    <subcellularLocation>
        <location evidence="1">Membrane</location>
        <topology evidence="1">Multi-pass membrane protein</topology>
    </subcellularLocation>
</comment>
<keyword evidence="5 6" id="KW-0472">Membrane</keyword>
<comment type="caution">
    <text evidence="8">The sequence shown here is derived from an EMBL/GenBank/DDBJ whole genome shotgun (WGS) entry which is preliminary data.</text>
</comment>
<dbReference type="Proteomes" id="UP000256478">
    <property type="component" value="Unassembled WGS sequence"/>
</dbReference>
<dbReference type="RefSeq" id="WP_116009743.1">
    <property type="nucleotide sequence ID" value="NZ_QUOU01000001.1"/>
</dbReference>
<feature type="transmembrane region" description="Helical" evidence="6">
    <location>
        <begin position="111"/>
        <end position="129"/>
    </location>
</feature>
<evidence type="ECO:0000313" key="9">
    <source>
        <dbReference type="Proteomes" id="UP000256478"/>
    </source>
</evidence>
<keyword evidence="3 6" id="KW-0812">Transmembrane</keyword>
<evidence type="ECO:0000313" key="8">
    <source>
        <dbReference type="EMBL" id="REL28714.1"/>
    </source>
</evidence>
<evidence type="ECO:0000256" key="6">
    <source>
        <dbReference type="SAM" id="Phobius"/>
    </source>
</evidence>
<feature type="transmembrane region" description="Helical" evidence="6">
    <location>
        <begin position="80"/>
        <end position="99"/>
    </location>
</feature>
<name>A0A3E0TW84_9GAMM</name>
<evidence type="ECO:0000256" key="4">
    <source>
        <dbReference type="ARBA" id="ARBA00022989"/>
    </source>
</evidence>
<accession>A0A3E0TW84</accession>
<feature type="domain" description="EamA" evidence="7">
    <location>
        <begin position="4"/>
        <end position="126"/>
    </location>
</feature>
<sequence>MKALIFVSVLWALSFGLIKGELTGIAPSVVAALRLLICALVFLPFMRFKADNKFNLQLLVLGALQFGVMYWAYITSYQYLPGYLVAVFTIFTPFYVFFIDGLLSRRISLQPLAPIALSVVGAGIIVFKAPESANWLTGFVILQSANLAFAIGQVGYKHLSEHHLSQREKPLHTSNMAVMYTGAAIFMMVIVLFEQSYVDVPAITPRQWLVLLYLGIIASGVGFALWNYGAKQVDAPTLAIMNNAYIPFAVIFALTLFGERADMVRLLAGTGLILMSAYWLTKVQHAHKHQEQRVNEPS</sequence>
<reference evidence="8 9" key="1">
    <citation type="submission" date="2018-08" db="EMBL/GenBank/DDBJ databases">
        <title>Thalassotalea euphylliae genome.</title>
        <authorList>
            <person name="Summers S."/>
            <person name="Rice S.A."/>
            <person name="Freckelton M.L."/>
            <person name="Nedved B.T."/>
            <person name="Hadfield M.G."/>
        </authorList>
    </citation>
    <scope>NUCLEOTIDE SEQUENCE [LARGE SCALE GENOMIC DNA]</scope>
    <source>
        <strain evidence="8 9">H1</strain>
    </source>
</reference>
<organism evidence="8 9">
    <name type="scientific">Thalassotalea euphylliae</name>
    <dbReference type="NCBI Taxonomy" id="1655234"/>
    <lineage>
        <taxon>Bacteria</taxon>
        <taxon>Pseudomonadati</taxon>
        <taxon>Pseudomonadota</taxon>
        <taxon>Gammaproteobacteria</taxon>
        <taxon>Alteromonadales</taxon>
        <taxon>Colwelliaceae</taxon>
        <taxon>Thalassotalea</taxon>
    </lineage>
</organism>
<dbReference type="InterPro" id="IPR037185">
    <property type="entry name" value="EmrE-like"/>
</dbReference>
<gene>
    <name evidence="8" type="ORF">DXX93_20510</name>
</gene>
<evidence type="ECO:0000259" key="7">
    <source>
        <dbReference type="Pfam" id="PF00892"/>
    </source>
</evidence>
<evidence type="ECO:0000256" key="1">
    <source>
        <dbReference type="ARBA" id="ARBA00004141"/>
    </source>
</evidence>
<feature type="transmembrane region" description="Helical" evidence="6">
    <location>
        <begin position="263"/>
        <end position="281"/>
    </location>
</feature>
<dbReference type="OrthoDB" id="1412048at2"/>
<feature type="transmembrane region" description="Helical" evidence="6">
    <location>
        <begin position="177"/>
        <end position="196"/>
    </location>
</feature>
<dbReference type="AlphaFoldDB" id="A0A3E0TW84"/>
<protein>
    <submittedName>
        <fullName evidence="8">EamA family transporter</fullName>
    </submittedName>
</protein>
<dbReference type="PANTHER" id="PTHR32322">
    <property type="entry name" value="INNER MEMBRANE TRANSPORTER"/>
    <property type="match status" value="1"/>
</dbReference>
<dbReference type="GO" id="GO:0016020">
    <property type="term" value="C:membrane"/>
    <property type="evidence" value="ECO:0007669"/>
    <property type="project" value="UniProtKB-SubCell"/>
</dbReference>
<proteinExistence type="inferred from homology"/>
<feature type="transmembrane region" description="Helical" evidence="6">
    <location>
        <begin position="238"/>
        <end position="257"/>
    </location>
</feature>
<evidence type="ECO:0000256" key="3">
    <source>
        <dbReference type="ARBA" id="ARBA00022692"/>
    </source>
</evidence>